<evidence type="ECO:0000313" key="1">
    <source>
        <dbReference type="EMBL" id="KDM93119.1"/>
    </source>
</evidence>
<dbReference type="EMBL" id="JMIB01000004">
    <property type="protein sequence ID" value="KDM93119.1"/>
    <property type="molecule type" value="Genomic_DNA"/>
</dbReference>
<name>A0A066RRZ3_9GAMM</name>
<evidence type="ECO:0000313" key="2">
    <source>
        <dbReference type="Proteomes" id="UP000027192"/>
    </source>
</evidence>
<protein>
    <submittedName>
        <fullName evidence="1">Uncharacterized protein</fullName>
    </submittedName>
</protein>
<dbReference type="Proteomes" id="UP000027192">
    <property type="component" value="Unassembled WGS sequence"/>
</dbReference>
<keyword evidence="2" id="KW-1185">Reference proteome</keyword>
<proteinExistence type="predicted"/>
<organism evidence="1 2">
    <name type="scientific">Photobacterium galatheae</name>
    <dbReference type="NCBI Taxonomy" id="1654360"/>
    <lineage>
        <taxon>Bacteria</taxon>
        <taxon>Pseudomonadati</taxon>
        <taxon>Pseudomonadota</taxon>
        <taxon>Gammaproteobacteria</taxon>
        <taxon>Vibrionales</taxon>
        <taxon>Vibrionaceae</taxon>
        <taxon>Photobacterium</taxon>
    </lineage>
</organism>
<reference evidence="1 2" key="1">
    <citation type="submission" date="2014-04" db="EMBL/GenBank/DDBJ databases">
        <title>Draft genome sequence of Photobacterium halotolerans S2753: a solonamide, ngercheumicin and holomycin producer.</title>
        <authorList>
            <person name="Machado H.R."/>
            <person name="Gram L."/>
        </authorList>
    </citation>
    <scope>NUCLEOTIDE SEQUENCE [LARGE SCALE GENOMIC DNA]</scope>
    <source>
        <strain evidence="1 2">S2753</strain>
    </source>
</reference>
<dbReference type="AlphaFoldDB" id="A0A066RRZ3"/>
<comment type="caution">
    <text evidence="1">The sequence shown here is derived from an EMBL/GenBank/DDBJ whole genome shotgun (WGS) entry which is preliminary data.</text>
</comment>
<sequence>MNDDLKTIDVQVETTFANCVHLQPLPKIMSGYSNTEATVDASCNDLGVAVPNQRTIIWSNGQKSKINYISTVSIVNGQVVLTYDGVVLSGLYQGSSVFGSVTATTFIGNEPVDALVGCATDEGISGNSGPAFMTITPTL</sequence>
<gene>
    <name evidence="1" type="ORF">EA58_02705</name>
</gene>
<accession>A0A066RRZ3</accession>